<dbReference type="InterPro" id="IPR051951">
    <property type="entry name" value="UNC-93_regulatory"/>
</dbReference>
<dbReference type="InterPro" id="IPR010291">
    <property type="entry name" value="Ion_channel_UNC-93"/>
</dbReference>
<dbReference type="FunFam" id="1.20.1250.20:FF:000290">
    <property type="entry name" value="Unc-93 homolog A"/>
    <property type="match status" value="1"/>
</dbReference>
<organism evidence="8 9">
    <name type="scientific">Dreissena polymorpha</name>
    <name type="common">Zebra mussel</name>
    <name type="synonym">Mytilus polymorpha</name>
    <dbReference type="NCBI Taxonomy" id="45954"/>
    <lineage>
        <taxon>Eukaryota</taxon>
        <taxon>Metazoa</taxon>
        <taxon>Spiralia</taxon>
        <taxon>Lophotrochozoa</taxon>
        <taxon>Mollusca</taxon>
        <taxon>Bivalvia</taxon>
        <taxon>Autobranchia</taxon>
        <taxon>Heteroconchia</taxon>
        <taxon>Euheterodonta</taxon>
        <taxon>Imparidentia</taxon>
        <taxon>Neoheterodontei</taxon>
        <taxon>Myida</taxon>
        <taxon>Dreissenoidea</taxon>
        <taxon>Dreissenidae</taxon>
        <taxon>Dreissena</taxon>
    </lineage>
</organism>
<evidence type="ECO:0000256" key="1">
    <source>
        <dbReference type="ARBA" id="ARBA00004141"/>
    </source>
</evidence>
<name>A0A9D4E598_DREPO</name>
<evidence type="ECO:0000313" key="9">
    <source>
        <dbReference type="Proteomes" id="UP000828390"/>
    </source>
</evidence>
<dbReference type="GO" id="GO:0016020">
    <property type="term" value="C:membrane"/>
    <property type="evidence" value="ECO:0007669"/>
    <property type="project" value="UniProtKB-SubCell"/>
</dbReference>
<dbReference type="Gene3D" id="1.20.1250.20">
    <property type="entry name" value="MFS general substrate transporter like domains"/>
    <property type="match status" value="2"/>
</dbReference>
<feature type="transmembrane region" description="Helical" evidence="7">
    <location>
        <begin position="78"/>
        <end position="98"/>
    </location>
</feature>
<feature type="transmembrane region" description="Helical" evidence="7">
    <location>
        <begin position="349"/>
        <end position="370"/>
    </location>
</feature>
<feature type="transmembrane region" description="Helical" evidence="7">
    <location>
        <begin position="470"/>
        <end position="491"/>
    </location>
</feature>
<dbReference type="SUPFAM" id="SSF103473">
    <property type="entry name" value="MFS general substrate transporter"/>
    <property type="match status" value="1"/>
</dbReference>
<dbReference type="EMBL" id="JAIWYP010000009">
    <property type="protein sequence ID" value="KAH3774102.1"/>
    <property type="molecule type" value="Genomic_DNA"/>
</dbReference>
<dbReference type="Pfam" id="PF05978">
    <property type="entry name" value="UNC-93"/>
    <property type="match status" value="1"/>
</dbReference>
<dbReference type="PANTHER" id="PTHR19444">
    <property type="entry name" value="UNC-93 RELATED"/>
    <property type="match status" value="1"/>
</dbReference>
<dbReference type="AlphaFoldDB" id="A0A9D4E598"/>
<evidence type="ECO:0000256" key="2">
    <source>
        <dbReference type="ARBA" id="ARBA00009172"/>
    </source>
</evidence>
<evidence type="ECO:0000256" key="7">
    <source>
        <dbReference type="SAM" id="Phobius"/>
    </source>
</evidence>
<accession>A0A9D4E598</accession>
<keyword evidence="9" id="KW-1185">Reference proteome</keyword>
<evidence type="ECO:0008006" key="10">
    <source>
        <dbReference type="Google" id="ProtNLM"/>
    </source>
</evidence>
<comment type="caution">
    <text evidence="8">The sequence shown here is derived from an EMBL/GenBank/DDBJ whole genome shotgun (WGS) entry which is preliminary data.</text>
</comment>
<keyword evidence="3 7" id="KW-0812">Transmembrane</keyword>
<feature type="transmembrane region" description="Helical" evidence="7">
    <location>
        <begin position="409"/>
        <end position="435"/>
    </location>
</feature>
<reference evidence="8" key="1">
    <citation type="journal article" date="2019" name="bioRxiv">
        <title>The Genome of the Zebra Mussel, Dreissena polymorpha: A Resource for Invasive Species Research.</title>
        <authorList>
            <person name="McCartney M.A."/>
            <person name="Auch B."/>
            <person name="Kono T."/>
            <person name="Mallez S."/>
            <person name="Zhang Y."/>
            <person name="Obille A."/>
            <person name="Becker A."/>
            <person name="Abrahante J.E."/>
            <person name="Garbe J."/>
            <person name="Badalamenti J.P."/>
            <person name="Herman A."/>
            <person name="Mangelson H."/>
            <person name="Liachko I."/>
            <person name="Sullivan S."/>
            <person name="Sone E.D."/>
            <person name="Koren S."/>
            <person name="Silverstein K.A.T."/>
            <person name="Beckman K.B."/>
            <person name="Gohl D.M."/>
        </authorList>
    </citation>
    <scope>NUCLEOTIDE SEQUENCE</scope>
    <source>
        <strain evidence="8">Duluth1</strain>
        <tissue evidence="8">Whole animal</tissue>
    </source>
</reference>
<evidence type="ECO:0000256" key="6">
    <source>
        <dbReference type="ARBA" id="ARBA00023180"/>
    </source>
</evidence>
<proteinExistence type="inferred from homology"/>
<protein>
    <recommendedName>
        <fullName evidence="10">UNC93-like protein</fullName>
    </recommendedName>
</protein>
<dbReference type="InterPro" id="IPR036259">
    <property type="entry name" value="MFS_trans_sf"/>
</dbReference>
<keyword evidence="5 7" id="KW-0472">Membrane</keyword>
<feature type="transmembrane region" description="Helical" evidence="7">
    <location>
        <begin position="178"/>
        <end position="202"/>
    </location>
</feature>
<reference evidence="8" key="2">
    <citation type="submission" date="2020-11" db="EMBL/GenBank/DDBJ databases">
        <authorList>
            <person name="McCartney M.A."/>
            <person name="Auch B."/>
            <person name="Kono T."/>
            <person name="Mallez S."/>
            <person name="Becker A."/>
            <person name="Gohl D.M."/>
            <person name="Silverstein K.A.T."/>
            <person name="Koren S."/>
            <person name="Bechman K.B."/>
            <person name="Herman A."/>
            <person name="Abrahante J.E."/>
            <person name="Garbe J."/>
        </authorList>
    </citation>
    <scope>NUCLEOTIDE SEQUENCE</scope>
    <source>
        <strain evidence="8">Duluth1</strain>
        <tissue evidence="8">Whole animal</tissue>
    </source>
</reference>
<comment type="similarity">
    <text evidence="2">Belongs to the unc-93 family.</text>
</comment>
<keyword evidence="6" id="KW-0325">Glycoprotein</keyword>
<evidence type="ECO:0000256" key="4">
    <source>
        <dbReference type="ARBA" id="ARBA00022989"/>
    </source>
</evidence>
<feature type="transmembrane region" description="Helical" evidence="7">
    <location>
        <begin position="45"/>
        <end position="66"/>
    </location>
</feature>
<keyword evidence="4 7" id="KW-1133">Transmembrane helix</keyword>
<feature type="transmembrane region" description="Helical" evidence="7">
    <location>
        <begin position="382"/>
        <end position="403"/>
    </location>
</feature>
<dbReference type="PANTHER" id="PTHR19444:SF13">
    <property type="entry name" value="PROTEIN UNC-93 HOMOLOG A"/>
    <property type="match status" value="1"/>
</dbReference>
<feature type="transmembrane region" description="Helical" evidence="7">
    <location>
        <begin position="134"/>
        <end position="157"/>
    </location>
</feature>
<dbReference type="Proteomes" id="UP000828390">
    <property type="component" value="Unassembled WGS sequence"/>
</dbReference>
<evidence type="ECO:0000256" key="3">
    <source>
        <dbReference type="ARBA" id="ARBA00022692"/>
    </source>
</evidence>
<sequence>MDNKAFDPSGEETCVKEKHGIDEAEFTKIDTMETRPQFKMTKFQIIKNLVVVSFGFLFLFTSFQSLSNLQSSLNSSEGLGTAGLSVIYGALVLSCMFLPPFVIDVLGCKWTVALSMLTYILYMVANFYARWGTIIPAAIILGIGAAPLWSAKCTYLTETGSWYAKMTGTTDDDVINKFFGVFFMIFQTSQIWGNLISSLVFYRGVTNKTDVSPEALQLCGANNCPHHQFANNSNLDPPAMEQVYMLCGIYVHNVLIFQVYMLCGIYVGFAVIGFFIIAILLDRLTLTKNDIQEPGRRKLSFSLLLDTFRHLGTSRYQQLLIPLTFYSGIEQAFIASDFTASYIRCSLGIWNVGYVMICYGVVDAACSFLFGRLVQYVGHIPFFILAFLVHLGCQIAFLLWMPVPGQLAVYYILAALWGLGDAVIQTQINALYGYLFTDKPEAAFANYRLWESVGFICAFAYSSHICTDRKLYICIGTLTLGMVGYGAVEILHRRGKRGSMDVTKS</sequence>
<comment type="subcellular location">
    <subcellularLocation>
        <location evidence="1">Membrane</location>
        <topology evidence="1">Multi-pass membrane protein</topology>
    </subcellularLocation>
</comment>
<gene>
    <name evidence="8" type="ORF">DPMN_175473</name>
</gene>
<evidence type="ECO:0000313" key="8">
    <source>
        <dbReference type="EMBL" id="KAH3774102.1"/>
    </source>
</evidence>
<feature type="transmembrane region" description="Helical" evidence="7">
    <location>
        <begin position="259"/>
        <end position="281"/>
    </location>
</feature>
<dbReference type="CDD" id="cd17406">
    <property type="entry name" value="MFS_unc93A_like"/>
    <property type="match status" value="1"/>
</dbReference>
<evidence type="ECO:0000256" key="5">
    <source>
        <dbReference type="ARBA" id="ARBA00023136"/>
    </source>
</evidence>